<dbReference type="InterPro" id="IPR008936">
    <property type="entry name" value="Rho_GTPase_activation_prot"/>
</dbReference>
<dbReference type="SUPFAM" id="SSF47576">
    <property type="entry name" value="Calponin-homology domain, CH-domain"/>
    <property type="match status" value="1"/>
</dbReference>
<dbReference type="InterPro" id="IPR036872">
    <property type="entry name" value="CH_dom_sf"/>
</dbReference>
<keyword evidence="2" id="KW-0812">Transmembrane</keyword>
<feature type="region of interest" description="Disordered" evidence="1">
    <location>
        <begin position="1955"/>
        <end position="1976"/>
    </location>
</feature>
<feature type="transmembrane region" description="Helical" evidence="2">
    <location>
        <begin position="1819"/>
        <end position="1841"/>
    </location>
</feature>
<feature type="compositionally biased region" description="Basic and acidic residues" evidence="1">
    <location>
        <begin position="1866"/>
        <end position="1875"/>
    </location>
</feature>
<dbReference type="PROSITE" id="PS50096">
    <property type="entry name" value="IQ"/>
    <property type="match status" value="13"/>
</dbReference>
<feature type="region of interest" description="Disordered" evidence="1">
    <location>
        <begin position="2078"/>
        <end position="2165"/>
    </location>
</feature>
<dbReference type="PROSITE" id="PS50018">
    <property type="entry name" value="RAS_GTPASE_ACTIV_2"/>
    <property type="match status" value="1"/>
</dbReference>
<feature type="compositionally biased region" description="Polar residues" evidence="1">
    <location>
        <begin position="150"/>
        <end position="162"/>
    </location>
</feature>
<feature type="compositionally biased region" description="Basic and acidic residues" evidence="1">
    <location>
        <begin position="97"/>
        <end position="108"/>
    </location>
</feature>
<reference evidence="5 6" key="1">
    <citation type="submission" date="2024-01" db="EMBL/GenBank/DDBJ databases">
        <title>A draft genome for a cacao thread blight-causing isolate of Paramarasmius palmivorus.</title>
        <authorList>
            <person name="Baruah I.K."/>
            <person name="Bukari Y."/>
            <person name="Amoako-Attah I."/>
            <person name="Meinhardt L.W."/>
            <person name="Bailey B.A."/>
            <person name="Cohen S.P."/>
        </authorList>
    </citation>
    <scope>NUCLEOTIDE SEQUENCE [LARGE SCALE GENOMIC DNA]</scope>
    <source>
        <strain evidence="5 6">GH-12</strain>
    </source>
</reference>
<feature type="domain" description="Ras-GAP" evidence="3">
    <location>
        <begin position="1136"/>
        <end position="1363"/>
    </location>
</feature>
<feature type="compositionally biased region" description="Polar residues" evidence="1">
    <location>
        <begin position="2341"/>
        <end position="2355"/>
    </location>
</feature>
<dbReference type="Proteomes" id="UP001383192">
    <property type="component" value="Unassembled WGS sequence"/>
</dbReference>
<feature type="region of interest" description="Disordered" evidence="1">
    <location>
        <begin position="142"/>
        <end position="283"/>
    </location>
</feature>
<dbReference type="EMBL" id="JAYKXP010000016">
    <property type="protein sequence ID" value="KAK7049531.1"/>
    <property type="molecule type" value="Genomic_DNA"/>
</dbReference>
<dbReference type="SUPFAM" id="SSF48350">
    <property type="entry name" value="GTPase activation domain, GAP"/>
    <property type="match status" value="1"/>
</dbReference>
<dbReference type="InterPro" id="IPR000048">
    <property type="entry name" value="IQ_motif_EF-hand-BS"/>
</dbReference>
<dbReference type="InterPro" id="IPR001936">
    <property type="entry name" value="RasGAP_dom"/>
</dbReference>
<dbReference type="GO" id="GO:0051015">
    <property type="term" value="F:actin filament binding"/>
    <property type="evidence" value="ECO:0007669"/>
    <property type="project" value="TreeGrafter"/>
</dbReference>
<feature type="compositionally biased region" description="Basic and acidic residues" evidence="1">
    <location>
        <begin position="76"/>
        <end position="88"/>
    </location>
</feature>
<feature type="compositionally biased region" description="Pro residues" evidence="1">
    <location>
        <begin position="2307"/>
        <end position="2318"/>
    </location>
</feature>
<evidence type="ECO:0000256" key="1">
    <source>
        <dbReference type="SAM" id="MobiDB-lite"/>
    </source>
</evidence>
<accession>A0AAW0DAM0</accession>
<dbReference type="CDD" id="cd21206">
    <property type="entry name" value="CH_IQGAP"/>
    <property type="match status" value="1"/>
</dbReference>
<dbReference type="Gene3D" id="1.10.506.10">
    <property type="entry name" value="GTPase Activation - p120gap, domain 1"/>
    <property type="match status" value="1"/>
</dbReference>
<dbReference type="Pfam" id="PF00616">
    <property type="entry name" value="RasGAP"/>
    <property type="match status" value="1"/>
</dbReference>
<evidence type="ECO:0000313" key="5">
    <source>
        <dbReference type="EMBL" id="KAK7049531.1"/>
    </source>
</evidence>
<organism evidence="5 6">
    <name type="scientific">Paramarasmius palmivorus</name>
    <dbReference type="NCBI Taxonomy" id="297713"/>
    <lineage>
        <taxon>Eukaryota</taxon>
        <taxon>Fungi</taxon>
        <taxon>Dikarya</taxon>
        <taxon>Basidiomycota</taxon>
        <taxon>Agaricomycotina</taxon>
        <taxon>Agaricomycetes</taxon>
        <taxon>Agaricomycetidae</taxon>
        <taxon>Agaricales</taxon>
        <taxon>Marasmiineae</taxon>
        <taxon>Marasmiaceae</taxon>
        <taxon>Paramarasmius</taxon>
    </lineage>
</organism>
<evidence type="ECO:0000259" key="3">
    <source>
        <dbReference type="PROSITE" id="PS50018"/>
    </source>
</evidence>
<protein>
    <submittedName>
        <fullName evidence="5">Iqgap-related protein</fullName>
    </submittedName>
</protein>
<proteinExistence type="predicted"/>
<feature type="compositionally biased region" description="Basic and acidic residues" evidence="1">
    <location>
        <begin position="331"/>
        <end position="349"/>
    </location>
</feature>
<dbReference type="InterPro" id="IPR001715">
    <property type="entry name" value="CH_dom"/>
</dbReference>
<feature type="compositionally biased region" description="Polar residues" evidence="1">
    <location>
        <begin position="48"/>
        <end position="73"/>
    </location>
</feature>
<feature type="domain" description="Calponin-homology (CH)" evidence="4">
    <location>
        <begin position="417"/>
        <end position="525"/>
    </location>
</feature>
<name>A0AAW0DAM0_9AGAR</name>
<dbReference type="PROSITE" id="PS50021">
    <property type="entry name" value="CH"/>
    <property type="match status" value="1"/>
</dbReference>
<dbReference type="Pfam" id="PF03836">
    <property type="entry name" value="RasGAP_C"/>
    <property type="match status" value="1"/>
</dbReference>
<feature type="compositionally biased region" description="Low complexity" evidence="1">
    <location>
        <begin position="32"/>
        <end position="41"/>
    </location>
</feature>
<evidence type="ECO:0000313" key="6">
    <source>
        <dbReference type="Proteomes" id="UP001383192"/>
    </source>
</evidence>
<feature type="region of interest" description="Disordered" evidence="1">
    <location>
        <begin position="300"/>
        <end position="396"/>
    </location>
</feature>
<dbReference type="PANTHER" id="PTHR14149">
    <property type="entry name" value="RAS GTPASE-ACTIVATING PROTEIN WITH IQ MOTIF"/>
    <property type="match status" value="1"/>
</dbReference>
<gene>
    <name evidence="5" type="primary">IQG1</name>
    <name evidence="5" type="ORF">VNI00_005562</name>
</gene>
<feature type="compositionally biased region" description="Polar residues" evidence="1">
    <location>
        <begin position="1884"/>
        <end position="1899"/>
    </location>
</feature>
<dbReference type="GO" id="GO:1903479">
    <property type="term" value="P:mitotic actomyosin contractile ring assembly actin filament organization"/>
    <property type="evidence" value="ECO:0007669"/>
    <property type="project" value="TreeGrafter"/>
</dbReference>
<dbReference type="Pfam" id="PF00307">
    <property type="entry name" value="CH"/>
    <property type="match status" value="1"/>
</dbReference>
<comment type="caution">
    <text evidence="5">The sequence shown here is derived from an EMBL/GenBank/DDBJ whole genome shotgun (WGS) entry which is preliminary data.</text>
</comment>
<keyword evidence="2" id="KW-0472">Membrane</keyword>
<feature type="compositionally biased region" description="Low complexity" evidence="1">
    <location>
        <begin position="214"/>
        <end position="232"/>
    </location>
</feature>
<feature type="compositionally biased region" description="Polar residues" evidence="1">
    <location>
        <begin position="2112"/>
        <end position="2143"/>
    </location>
</feature>
<dbReference type="PANTHER" id="PTHR14149:SF14">
    <property type="entry name" value="CALPONIN-HOMOLOGY (CH) DOMAIN-CONTAINING PROTEIN"/>
    <property type="match status" value="1"/>
</dbReference>
<dbReference type="SMART" id="SM00323">
    <property type="entry name" value="RasGAP"/>
    <property type="match status" value="1"/>
</dbReference>
<feature type="compositionally biased region" description="Low complexity" evidence="1">
    <location>
        <begin position="263"/>
        <end position="280"/>
    </location>
</feature>
<feature type="compositionally biased region" description="Low complexity" evidence="1">
    <location>
        <begin position="2277"/>
        <end position="2290"/>
    </location>
</feature>
<feature type="compositionally biased region" description="Low complexity" evidence="1">
    <location>
        <begin position="1"/>
        <end position="13"/>
    </location>
</feature>
<feature type="region of interest" description="Disordered" evidence="1">
    <location>
        <begin position="1866"/>
        <end position="1932"/>
    </location>
</feature>
<feature type="region of interest" description="Disordered" evidence="1">
    <location>
        <begin position="2188"/>
        <end position="2384"/>
    </location>
</feature>
<dbReference type="Pfam" id="PF00612">
    <property type="entry name" value="IQ"/>
    <property type="match status" value="2"/>
</dbReference>
<feature type="compositionally biased region" description="Low complexity" evidence="1">
    <location>
        <begin position="384"/>
        <end position="396"/>
    </location>
</feature>
<dbReference type="SUPFAM" id="SSF143885">
    <property type="entry name" value="RGC domain-like"/>
    <property type="match status" value="1"/>
</dbReference>
<dbReference type="Gene3D" id="1.10.418.10">
    <property type="entry name" value="Calponin-like domain"/>
    <property type="match status" value="1"/>
</dbReference>
<dbReference type="SMART" id="SM00033">
    <property type="entry name" value="CH"/>
    <property type="match status" value="1"/>
</dbReference>
<evidence type="ECO:0000259" key="4">
    <source>
        <dbReference type="PROSITE" id="PS50021"/>
    </source>
</evidence>
<sequence>MERSNSRSNSSASPFAYQTRLLERTNSTTAPSGSLSRNNSLSGGGMNILTSNPTGSTTSPRRWTPTHRVSNSVDAVRGKWEERSRESMADSGSTSPTKEEFRSRDDFKSPSFGRLQMALESNSTGSQPLSRTPTYLKRQTMPTPIIASPLSPNTTGVSVETDSSASSSFIAPQRIHLPSPSYDRFTDRTSTESETSTPPRIRRNTFDLDSLKRTPSSRSTDTTTRSPDNTTNVTPRFSRRPLSMYGTPKATVDSTNSRPTSPPASSTQSTQSTQSAQSSSVMFPPTYKSSYMADKANKYGSSLTTGRRLGRHLPRIASGDRDENWNPEEEESKKTVEQPRSYRNETVREKRLRRQQADIVVPDAEGDGVAGIPGRLRLSKDRTPATPTTPTTMSSSRYTRGLWADTQRHLMQAYEYLCHVGEAQQWIEGCLGEELEFGVVEMDEGLRNGVVLARLVRVFQGEAVVRRIYEAPKLDFRHSDNINIFFNFVRQVGLPECFIFELTDLYEKKNIPKVIYCIHALSHLLSRRGLAERIGNLLGRLQFSDDQLQKTQKGLNDAGVPMPNFGNVGRELAKEINEEPEETEDERRDRLLWENRESITALQAHLRGALARQEQASLNARLRLTERNIRRTQAQCRGVLSRRGQARQRQARDNLRPWVIAVQAAARGALVRQAWHGRIRQIKRSKPFAIQLQAQSRGVLQRRRFNRLKAALRTTKVAVVKLQSIARARLTRQAHRELDRTFAQPQVQMSVNSFQAHCRGALTRRNIDKKLASLHQLTSSFVALQAHSRGVIMRRRMRKQLAKLEDVSQTVVRIQAAARTYLARKRLLNLIRGLRKATPVVVGFQALARANLARQKHQNLNKALTNIQTVTSVNSIQNFARAALARKRHRELNQKLEFVAPDVVGLQAAARGMLVREEYHAWRSHLHDNEHVATLLQAMLRGAALRRMFRQKMEYYRANLNKVVKIQSLFRAKETREQYRQLTLGKNVTVGTIKNFVHLLDDSEADFQEEVKIERLRKRVVESIRENQHLETDVNDLDVKIALVVQNVKSFEEVLKHKRKHGADNAAAHAARNSLLAAHGDPFSGAASLDHTARRKRELYQQLFYMLQTRSEYLSRLFYRMFQDNVAEKDRRFTERVVLTLFGFGQDRREDYLLLRLFQAAINDEVNASGSITQVIHGHPMYMNVAVHYVRPKQNTYVKEAFQTIIREVIETPDLDLEVDPVVIHRTRLDLEEMRTGVASNKRRDLSFREALEDPDTRVLYIRRLQILQWWTEAFVTAIVQSTRRMPYSMRYLARETLNSVRERFPDAPDEAYASCIGRIVYYRYINPAIVTPETFDIVSSTIDIGSRKNLAQISRVLTQITSGAEFDNDSPSYIPINDYVRKAIGQLSSWLIEVANIPDADTQFHAHEFLDATVPPKPIYISPNEIYTMHHLLVQFIDDVAPQSDDALRAIITELDGVPQFGSEELKDARDTAVTLELTNRFANVEDPHAEEKTLWVQAKRGVLAILRVQPAQDLLASLLRPVTDDDENTWEEIVEAEMQNEHIRVHDRRQPSTAGAESAAYRLEDIRSLTFRQVKASAISHLLELEKQGKITREDGFQGILNAIAIDVRSKHRKRLQRQQEMQSMNEALNHLAERKKQFEEQINSYHDYVKQSMETMQRGKGKRRFVIPFTKQYFHLRDLQKAGQTPKFGSFLYTAKYLYEKGILLSIDQYSPRQFDKIQITMSSDTAGVFTITMESSMLGGAPTRIASEDVRIEDLLQAKYEQRSSLSLFNGKAKMNFELFLYQINKKTCTSCYEIRCDPNPSSPSGSSGGVSKGALAGAVIGVLIFLGLTVGLFWWYRRSPRFRKAPPVPEEKPDVPAAAEDVLKRPDPIEKPPSPVATELNTVRVYSTSSNTTIDLDPESQSSHHSTPGTTTGTASRHSVRSNPFSDTHSIQTAVTEGTNVIPIALVSPESSSLRSNDESTRSASPVRPVRTPEMDLNLDHVNVSHDSLRSPANYALSQRSGVSGVSSRNSYMSSASYSSDFLHEAPMIVTANKGPVRQVLGVRKAEMVSTGSLTPTSADGLKVQMTRPAVGSPLAATSFGPSDVASVSDKASEDGVNPFSDRHASTRTTLAPSSAGANSTTFATDNSPHNSVQSTWTPEGPLLPWNNKGDSDTRPSSISTQAGSVIDIASATRFNVGLGHLSPAGAPRSQYRTTMGRLVTPPTGDSGTFEEQQQRALTQAQSQSRRISGSSVLSSTSTRADSILESFPFVPPSPISNRPVRSPPVSPLAKQSFGSSPSSPSGQQAFHLTPPSPSSASTPYTPLPTTPLPMTPLPHQQTLDKDDELPAPPNRRTLGLSTGSQLSTASSGLGSFPFQIDSGDSTNVPAAPSSFNNGGRQRASLDTLAITSDLSSYPLGFDRDSNVPPLPR</sequence>
<feature type="region of interest" description="Disordered" evidence="1">
    <location>
        <begin position="1"/>
        <end position="110"/>
    </location>
</feature>
<dbReference type="GO" id="GO:0005516">
    <property type="term" value="F:calmodulin binding"/>
    <property type="evidence" value="ECO:0007669"/>
    <property type="project" value="TreeGrafter"/>
</dbReference>
<evidence type="ECO:0000256" key="2">
    <source>
        <dbReference type="SAM" id="Phobius"/>
    </source>
</evidence>
<keyword evidence="6" id="KW-1185">Reference proteome</keyword>
<dbReference type="GO" id="GO:0005096">
    <property type="term" value="F:GTPase activator activity"/>
    <property type="evidence" value="ECO:0007669"/>
    <property type="project" value="TreeGrafter"/>
</dbReference>
<dbReference type="GO" id="GO:0110085">
    <property type="term" value="C:mitotic actomyosin contractile ring"/>
    <property type="evidence" value="ECO:0007669"/>
    <property type="project" value="TreeGrafter"/>
</dbReference>
<dbReference type="SMART" id="SM00015">
    <property type="entry name" value="IQ"/>
    <property type="match status" value="13"/>
</dbReference>
<feature type="compositionally biased region" description="Low complexity" evidence="1">
    <location>
        <begin position="1905"/>
        <end position="1921"/>
    </location>
</feature>
<feature type="compositionally biased region" description="Polar residues" evidence="1">
    <location>
        <begin position="2364"/>
        <end position="2381"/>
    </location>
</feature>
<dbReference type="InterPro" id="IPR000593">
    <property type="entry name" value="RasGAP_C"/>
</dbReference>
<keyword evidence="2" id="KW-1133">Transmembrane helix</keyword>
<feature type="compositionally biased region" description="Low complexity" evidence="1">
    <location>
        <begin position="2220"/>
        <end position="2247"/>
    </location>
</feature>